<dbReference type="GO" id="GO:0016887">
    <property type="term" value="F:ATP hydrolysis activity"/>
    <property type="evidence" value="ECO:0007669"/>
    <property type="project" value="InterPro"/>
</dbReference>
<dbReference type="PANTHER" id="PTHR42939">
    <property type="entry name" value="ABC TRANSPORTER ATP-BINDING PROTEIN ALBC-RELATED"/>
    <property type="match status" value="1"/>
</dbReference>
<evidence type="ECO:0000256" key="2">
    <source>
        <dbReference type="ARBA" id="ARBA00022741"/>
    </source>
</evidence>
<feature type="domain" description="ABC transporter" evidence="4">
    <location>
        <begin position="1"/>
        <end position="232"/>
    </location>
</feature>
<keyword evidence="1" id="KW-0813">Transport</keyword>
<name>A0A920C5R5_9BACI</name>
<evidence type="ECO:0000256" key="1">
    <source>
        <dbReference type="ARBA" id="ARBA00022448"/>
    </source>
</evidence>
<dbReference type="PROSITE" id="PS50893">
    <property type="entry name" value="ABC_TRANSPORTER_2"/>
    <property type="match status" value="1"/>
</dbReference>
<dbReference type="Proteomes" id="UP000676917">
    <property type="component" value="Unassembled WGS sequence"/>
</dbReference>
<dbReference type="Gene3D" id="3.40.50.300">
    <property type="entry name" value="P-loop containing nucleotide triphosphate hydrolases"/>
    <property type="match status" value="1"/>
</dbReference>
<evidence type="ECO:0000256" key="3">
    <source>
        <dbReference type="ARBA" id="ARBA00022840"/>
    </source>
</evidence>
<protein>
    <submittedName>
        <fullName evidence="5">ABC transporter ATP-binding protein</fullName>
    </submittedName>
</protein>
<gene>
    <name evidence="5" type="ORF">J43TS3_17420</name>
</gene>
<dbReference type="InterPro" id="IPR017871">
    <property type="entry name" value="ABC_transporter-like_CS"/>
</dbReference>
<keyword evidence="3 5" id="KW-0067">ATP-binding</keyword>
<dbReference type="SMART" id="SM00382">
    <property type="entry name" value="AAA"/>
    <property type="match status" value="1"/>
</dbReference>
<dbReference type="AlphaFoldDB" id="A0A920C5R5"/>
<evidence type="ECO:0000313" key="5">
    <source>
        <dbReference type="EMBL" id="GIO27131.1"/>
    </source>
</evidence>
<dbReference type="Pfam" id="PF00005">
    <property type="entry name" value="ABC_tran"/>
    <property type="match status" value="1"/>
</dbReference>
<dbReference type="InterPro" id="IPR027417">
    <property type="entry name" value="P-loop_NTPase"/>
</dbReference>
<keyword evidence="2" id="KW-0547">Nucleotide-binding</keyword>
<evidence type="ECO:0000313" key="6">
    <source>
        <dbReference type="Proteomes" id="UP000676917"/>
    </source>
</evidence>
<dbReference type="InterPro" id="IPR051782">
    <property type="entry name" value="ABC_Transporter_VariousFunc"/>
</dbReference>
<reference evidence="5" key="1">
    <citation type="submission" date="2021-03" db="EMBL/GenBank/DDBJ databases">
        <title>Antimicrobial resistance genes in bacteria isolated from Japanese honey, and their potential for conferring macrolide and lincosamide resistance in the American foulbrood pathogen Paenibacillus larvae.</title>
        <authorList>
            <person name="Okamoto M."/>
            <person name="Kumagai M."/>
            <person name="Kanamori H."/>
            <person name="Takamatsu D."/>
        </authorList>
    </citation>
    <scope>NUCLEOTIDE SEQUENCE</scope>
    <source>
        <strain evidence="5">J43TS3</strain>
    </source>
</reference>
<dbReference type="PANTHER" id="PTHR42939:SF5">
    <property type="entry name" value="ABC-TYPE TRANSPORTER ATP-BINDING PROTEIN ECSA"/>
    <property type="match status" value="1"/>
</dbReference>
<dbReference type="SUPFAM" id="SSF52540">
    <property type="entry name" value="P-loop containing nucleoside triphosphate hydrolases"/>
    <property type="match status" value="1"/>
</dbReference>
<organism evidence="5 6">
    <name type="scientific">Ornithinibacillus bavariensis</name>
    <dbReference type="NCBI Taxonomy" id="545502"/>
    <lineage>
        <taxon>Bacteria</taxon>
        <taxon>Bacillati</taxon>
        <taxon>Bacillota</taxon>
        <taxon>Bacilli</taxon>
        <taxon>Bacillales</taxon>
        <taxon>Bacillaceae</taxon>
        <taxon>Ornithinibacillus</taxon>
    </lineage>
</organism>
<evidence type="ECO:0000259" key="4">
    <source>
        <dbReference type="PROSITE" id="PS50893"/>
    </source>
</evidence>
<keyword evidence="6" id="KW-1185">Reference proteome</keyword>
<dbReference type="RefSeq" id="WP_212920639.1">
    <property type="nucleotide sequence ID" value="NZ_BORP01000003.1"/>
</dbReference>
<proteinExistence type="predicted"/>
<dbReference type="GO" id="GO:0005524">
    <property type="term" value="F:ATP binding"/>
    <property type="evidence" value="ECO:0007669"/>
    <property type="project" value="UniProtKB-KW"/>
</dbReference>
<sequence length="232" mass="26468">MKVLEVNQLDVQVKTTKLLEQITFSIDAGSVVALLGHNGAGKSTLMKTIMGIQEKSAGDIVVQEAYNQDIDFLNYKKQIAFIPEEPMLMSELTAMQHFQLYGKSYQLEEKELMARVERYVKGFELQDKLNEYPESLSKGMRQKVQIICAMLPDVPLLLIDEPFMGLDIYAVDFFEAMIEEKMKNGASILLTTHQLDRVKNLANQFIMLQEGKLLHKGQAQEFETITRRSGKR</sequence>
<comment type="caution">
    <text evidence="5">The sequence shown here is derived from an EMBL/GenBank/DDBJ whole genome shotgun (WGS) entry which is preliminary data.</text>
</comment>
<dbReference type="PROSITE" id="PS00211">
    <property type="entry name" value="ABC_TRANSPORTER_1"/>
    <property type="match status" value="1"/>
</dbReference>
<dbReference type="InterPro" id="IPR003593">
    <property type="entry name" value="AAA+_ATPase"/>
</dbReference>
<dbReference type="EMBL" id="BORP01000003">
    <property type="protein sequence ID" value="GIO27131.1"/>
    <property type="molecule type" value="Genomic_DNA"/>
</dbReference>
<dbReference type="InterPro" id="IPR003439">
    <property type="entry name" value="ABC_transporter-like_ATP-bd"/>
</dbReference>
<dbReference type="CDD" id="cd03230">
    <property type="entry name" value="ABC_DR_subfamily_A"/>
    <property type="match status" value="1"/>
</dbReference>
<accession>A0A920C5R5</accession>